<accession>A0A563VWB3</accession>
<reference evidence="1 2" key="1">
    <citation type="submission" date="2019-01" db="EMBL/GenBank/DDBJ databases">
        <authorList>
            <person name="Brito A."/>
        </authorList>
    </citation>
    <scope>NUCLEOTIDE SEQUENCE [LARGE SCALE GENOMIC DNA]</scope>
    <source>
        <strain evidence="1">1</strain>
    </source>
</reference>
<gene>
    <name evidence="1" type="ORF">H1P_3600006</name>
</gene>
<dbReference type="Proteomes" id="UP000320055">
    <property type="component" value="Unassembled WGS sequence"/>
</dbReference>
<proteinExistence type="predicted"/>
<name>A0A563VWB3_9CYAN</name>
<sequence length="44" mass="4835">MIFEPFSSNPGNDSVFGFPDGGDLISLGEASFFDANIENKFQIY</sequence>
<dbReference type="AlphaFoldDB" id="A0A563VWB3"/>
<dbReference type="EMBL" id="CAACVJ010000291">
    <property type="protein sequence ID" value="VEP15706.1"/>
    <property type="molecule type" value="Genomic_DNA"/>
</dbReference>
<protein>
    <submittedName>
        <fullName evidence="1">Uncharacterized protein</fullName>
    </submittedName>
</protein>
<evidence type="ECO:0000313" key="2">
    <source>
        <dbReference type="Proteomes" id="UP000320055"/>
    </source>
</evidence>
<keyword evidence="2" id="KW-1185">Reference proteome</keyword>
<organism evidence="1 2">
    <name type="scientific">Hyella patelloides LEGE 07179</name>
    <dbReference type="NCBI Taxonomy" id="945734"/>
    <lineage>
        <taxon>Bacteria</taxon>
        <taxon>Bacillati</taxon>
        <taxon>Cyanobacteriota</taxon>
        <taxon>Cyanophyceae</taxon>
        <taxon>Pleurocapsales</taxon>
        <taxon>Hyellaceae</taxon>
        <taxon>Hyella</taxon>
    </lineage>
</organism>
<evidence type="ECO:0000313" key="1">
    <source>
        <dbReference type="EMBL" id="VEP15706.1"/>
    </source>
</evidence>